<reference evidence="1 2" key="1">
    <citation type="submission" date="2019-10" db="EMBL/GenBank/DDBJ databases">
        <title>Comparative genomics of sulfur disproportionating microorganisms.</title>
        <authorList>
            <person name="Ward L.M."/>
            <person name="Bertran E."/>
            <person name="Johnston D."/>
        </authorList>
    </citation>
    <scope>NUCLEOTIDE SEQUENCE [LARGE SCALE GENOMIC DNA]</scope>
    <source>
        <strain evidence="1 2">DSM 14055</strain>
    </source>
</reference>
<gene>
    <name evidence="1" type="ORF">GFC01_09395</name>
</gene>
<sequence length="73" mass="7876">MMNKDVSRVPDVLALELSEALDICAALNWHVEVCTTAPPRDNPGGPLRVVRITVAAPEKAVLTVARENQGKEV</sequence>
<dbReference type="OrthoDB" id="1787418at2"/>
<organism evidence="1 2">
    <name type="scientific">Desulfofundulus thermobenzoicus</name>
    <dbReference type="NCBI Taxonomy" id="29376"/>
    <lineage>
        <taxon>Bacteria</taxon>
        <taxon>Bacillati</taxon>
        <taxon>Bacillota</taxon>
        <taxon>Clostridia</taxon>
        <taxon>Eubacteriales</taxon>
        <taxon>Peptococcaceae</taxon>
        <taxon>Desulfofundulus</taxon>
    </lineage>
</organism>
<protein>
    <recommendedName>
        <fullName evidence="3">PASTA domain-containing protein</fullName>
    </recommendedName>
</protein>
<comment type="caution">
    <text evidence="1">The sequence shown here is derived from an EMBL/GenBank/DDBJ whole genome shotgun (WGS) entry which is preliminary data.</text>
</comment>
<proteinExistence type="predicted"/>
<name>A0A6N7IR16_9FIRM</name>
<dbReference type="EMBL" id="WHYR01000022">
    <property type="protein sequence ID" value="MQL52472.1"/>
    <property type="molecule type" value="Genomic_DNA"/>
</dbReference>
<evidence type="ECO:0008006" key="3">
    <source>
        <dbReference type="Google" id="ProtNLM"/>
    </source>
</evidence>
<evidence type="ECO:0000313" key="1">
    <source>
        <dbReference type="EMBL" id="MQL52472.1"/>
    </source>
</evidence>
<keyword evidence="2" id="KW-1185">Reference proteome</keyword>
<dbReference type="Proteomes" id="UP000441717">
    <property type="component" value="Unassembled WGS sequence"/>
</dbReference>
<accession>A0A6N7IR16</accession>
<dbReference type="RefSeq" id="WP_152946599.1">
    <property type="nucleotide sequence ID" value="NZ_WHYR01000022.1"/>
</dbReference>
<dbReference type="AlphaFoldDB" id="A0A6N7IR16"/>
<evidence type="ECO:0000313" key="2">
    <source>
        <dbReference type="Proteomes" id="UP000441717"/>
    </source>
</evidence>